<dbReference type="Proteomes" id="UP000805649">
    <property type="component" value="Unassembled WGS sequence"/>
</dbReference>
<accession>A0ACC3YZ18</accession>
<protein>
    <submittedName>
        <fullName evidence="1">37s ribosomal protein rsm22</fullName>
    </submittedName>
</protein>
<sequence length="940" mass="104618">MYVTGIPRQFLFGKGTFREASVAQRMSWIANRSTTRKEDIVYCLFGIFDVQMDLRYSEGRKKAFLRLQEEIMKTSYDDSILAWDLDTSQADNDSKTTTGNLCGPILATDPRAFANSRPIVSWVGQSTIHLEKLTGGFIWVQLSLHTTQSGQTYGLLKSSSHLPDGLVVGIPLRRVTHGANSDEYMRPEGSKAILLPRPLNAEPPRKVKICSPFTPRDAQTRNQRYGFKISPAQSLGDKLELVEVYPPDRWLQDKSLIITCVDFQRDSTLQVWTRFRHTETESRHVVVLLELEVKDALPLARCHVMTAAREASLQTLANRVNSMSASTFGKTRASVDSFHLEVNVNSASLETYQFYRVEITPLDLPAEGTVDVTAELDLLDYSQRLQDFFEESRNIGPRIDQIAGHIGEKKAHVDQRSAYRDKLLHQLDQLQREKDLLDEELGRSNRELRDLADEDKRLRARDEEILNQLSSPRQLLEYFDDGRNFQWHKLIFSRLSDILPTTDPYVLKMPDILERTYMQAVLTGNTAAIKYLHSLLSHANFEDGACRGILQTAVAGGSMAAIAWLLKAGFAIDFVDKRGMTALAQASAQGNIAAVQFLLEQHAQVQPQVPNVAPPILFAAAANQVSVLQLLLEKGANTGVTNSIGGSALAIAVRQGFMEVAKLLIGYGAAIDLGTPDGWSPLLIAVQIGNTEMVRLLLSHDASVHSKAFERYAVRGTQFHADPRVPGIDEATLHNWLPAAGGWTPLNLAAQIGRLDIIQLLLERKPDLEAKNIHGRTALLAAARNGHYQVAQLLLDNGSNIEARDNYEDTALLLAIREGYDEVTQLLLDKGATIHVVSRKRRTPLHVATINGRANAVRVLLEKGAGWDLPDAEGKTPLQYAWHLMQTPPGQTAGLQQMPEIYQRLSNAAAMYSATLQKPVQVQIRNQNLRPDMLIRPAGQ</sequence>
<keyword evidence="1" id="KW-0689">Ribosomal protein</keyword>
<proteinExistence type="predicted"/>
<evidence type="ECO:0000313" key="1">
    <source>
        <dbReference type="EMBL" id="KAL0937203.1"/>
    </source>
</evidence>
<evidence type="ECO:0000313" key="2">
    <source>
        <dbReference type="Proteomes" id="UP000805649"/>
    </source>
</evidence>
<comment type="caution">
    <text evidence="1">The sequence shown here is derived from an EMBL/GenBank/DDBJ whole genome shotgun (WGS) entry which is preliminary data.</text>
</comment>
<dbReference type="EMBL" id="VUJX02000004">
    <property type="protein sequence ID" value="KAL0937203.1"/>
    <property type="molecule type" value="Genomic_DNA"/>
</dbReference>
<organism evidence="1 2">
    <name type="scientific">Colletotrichum truncatum</name>
    <name type="common">Anthracnose fungus</name>
    <name type="synonym">Colletotrichum capsici</name>
    <dbReference type="NCBI Taxonomy" id="5467"/>
    <lineage>
        <taxon>Eukaryota</taxon>
        <taxon>Fungi</taxon>
        <taxon>Dikarya</taxon>
        <taxon>Ascomycota</taxon>
        <taxon>Pezizomycotina</taxon>
        <taxon>Sordariomycetes</taxon>
        <taxon>Hypocreomycetidae</taxon>
        <taxon>Glomerellales</taxon>
        <taxon>Glomerellaceae</taxon>
        <taxon>Colletotrichum</taxon>
        <taxon>Colletotrichum truncatum species complex</taxon>
    </lineage>
</organism>
<gene>
    <name evidence="1" type="ORF">CTRU02_206934</name>
</gene>
<reference evidence="1 2" key="1">
    <citation type="journal article" date="2020" name="Phytopathology">
        <title>Genome Sequence Resources of Colletotrichum truncatum, C. plurivorum, C. musicola, and C. sojae: Four Species Pathogenic to Soybean (Glycine max).</title>
        <authorList>
            <person name="Rogerio F."/>
            <person name="Boufleur T.R."/>
            <person name="Ciampi-Guillardi M."/>
            <person name="Sukno S.A."/>
            <person name="Thon M.R."/>
            <person name="Massola Junior N.S."/>
            <person name="Baroncelli R."/>
        </authorList>
    </citation>
    <scope>NUCLEOTIDE SEQUENCE [LARGE SCALE GENOMIC DNA]</scope>
    <source>
        <strain evidence="1 2">CMES1059</strain>
    </source>
</reference>
<keyword evidence="2" id="KW-1185">Reference proteome</keyword>
<keyword evidence="1" id="KW-0687">Ribonucleoprotein</keyword>
<name>A0ACC3YZ18_COLTU</name>